<dbReference type="SMART" id="SM00198">
    <property type="entry name" value="SCP"/>
    <property type="match status" value="1"/>
</dbReference>
<dbReference type="PANTHER" id="PTHR10334">
    <property type="entry name" value="CYSTEINE-RICH SECRETORY PROTEIN-RELATED"/>
    <property type="match status" value="1"/>
</dbReference>
<dbReference type="OrthoDB" id="337038at2759"/>
<feature type="domain" description="SCP" evidence="1">
    <location>
        <begin position="143"/>
        <end position="279"/>
    </location>
</feature>
<dbReference type="AlphaFoldDB" id="A0A8H6Z8S7"/>
<protein>
    <submittedName>
        <fullName evidence="2">PR-1-like protein</fullName>
    </submittedName>
</protein>
<name>A0A8H6Z8S7_9AGAR</name>
<evidence type="ECO:0000259" key="1">
    <source>
        <dbReference type="SMART" id="SM00198"/>
    </source>
</evidence>
<sequence>MSREISRYYPIVSSIPRSCPGSQPSGLTDILEEAVLSQATALRKFRVEGVAGVRHTLSFFHTHFHTSLMKQYPQLILGLLCLVINAAAPFSADPRQVVVVTVETTTTTWTTTTLQVTALSPASSTTLAGSSPLVSETSSGNGDFEATFLDLHNNERAAHGASNLTWSNTLAMIAQSWANNCTDTHSGGKFRLEGLPVGENIAAGIGNYSIPDVMNDFIDGPSEKFSYNPLAPADSHWTQIVWKATSELGCGVATCLLFEPPFYGQEALFYVCEYFPPRKY</sequence>
<reference evidence="2" key="1">
    <citation type="submission" date="2020-05" db="EMBL/GenBank/DDBJ databases">
        <title>Mycena genomes resolve the evolution of fungal bioluminescence.</title>
        <authorList>
            <person name="Tsai I.J."/>
        </authorList>
    </citation>
    <scope>NUCLEOTIDE SEQUENCE</scope>
    <source>
        <strain evidence="2">CCC161011</strain>
    </source>
</reference>
<proteinExistence type="predicted"/>
<evidence type="ECO:0000313" key="2">
    <source>
        <dbReference type="EMBL" id="KAF7371871.1"/>
    </source>
</evidence>
<evidence type="ECO:0000313" key="3">
    <source>
        <dbReference type="Proteomes" id="UP000620124"/>
    </source>
</evidence>
<dbReference type="EMBL" id="JACAZI010000001">
    <property type="protein sequence ID" value="KAF7371871.1"/>
    <property type="molecule type" value="Genomic_DNA"/>
</dbReference>
<dbReference type="Gene3D" id="3.40.33.10">
    <property type="entry name" value="CAP"/>
    <property type="match status" value="1"/>
</dbReference>
<comment type="caution">
    <text evidence="2">The sequence shown here is derived from an EMBL/GenBank/DDBJ whole genome shotgun (WGS) entry which is preliminary data.</text>
</comment>
<dbReference type="InterPro" id="IPR014044">
    <property type="entry name" value="CAP_dom"/>
</dbReference>
<dbReference type="InterPro" id="IPR001283">
    <property type="entry name" value="CRISP-related"/>
</dbReference>
<keyword evidence="3" id="KW-1185">Reference proteome</keyword>
<dbReference type="Pfam" id="PF00188">
    <property type="entry name" value="CAP"/>
    <property type="match status" value="1"/>
</dbReference>
<gene>
    <name evidence="2" type="ORF">MVEN_00044300</name>
</gene>
<dbReference type="InterPro" id="IPR035940">
    <property type="entry name" value="CAP_sf"/>
</dbReference>
<dbReference type="SUPFAM" id="SSF55797">
    <property type="entry name" value="PR-1-like"/>
    <property type="match status" value="1"/>
</dbReference>
<accession>A0A8H6Z8S7</accession>
<dbReference type="PRINTS" id="PR00837">
    <property type="entry name" value="V5TPXLIKE"/>
</dbReference>
<organism evidence="2 3">
    <name type="scientific">Mycena venus</name>
    <dbReference type="NCBI Taxonomy" id="2733690"/>
    <lineage>
        <taxon>Eukaryota</taxon>
        <taxon>Fungi</taxon>
        <taxon>Dikarya</taxon>
        <taxon>Basidiomycota</taxon>
        <taxon>Agaricomycotina</taxon>
        <taxon>Agaricomycetes</taxon>
        <taxon>Agaricomycetidae</taxon>
        <taxon>Agaricales</taxon>
        <taxon>Marasmiineae</taxon>
        <taxon>Mycenaceae</taxon>
        <taxon>Mycena</taxon>
    </lineage>
</organism>
<dbReference type="Proteomes" id="UP000620124">
    <property type="component" value="Unassembled WGS sequence"/>
</dbReference>